<protein>
    <submittedName>
        <fullName evidence="2">Uncharacterized protein</fullName>
    </submittedName>
</protein>
<dbReference type="EMBL" id="JAULSU010000004">
    <property type="protein sequence ID" value="KAK0620210.1"/>
    <property type="molecule type" value="Genomic_DNA"/>
</dbReference>
<proteinExistence type="predicted"/>
<name>A0AA40C0D0_9PEZI</name>
<keyword evidence="3" id="KW-1185">Reference proteome</keyword>
<evidence type="ECO:0000313" key="3">
    <source>
        <dbReference type="Proteomes" id="UP001175000"/>
    </source>
</evidence>
<comment type="caution">
    <text evidence="2">The sequence shown here is derived from an EMBL/GenBank/DDBJ whole genome shotgun (WGS) entry which is preliminary data.</text>
</comment>
<evidence type="ECO:0000313" key="2">
    <source>
        <dbReference type="EMBL" id="KAK0620210.1"/>
    </source>
</evidence>
<accession>A0AA40C0D0</accession>
<organism evidence="2 3">
    <name type="scientific">Immersiella caudata</name>
    <dbReference type="NCBI Taxonomy" id="314043"/>
    <lineage>
        <taxon>Eukaryota</taxon>
        <taxon>Fungi</taxon>
        <taxon>Dikarya</taxon>
        <taxon>Ascomycota</taxon>
        <taxon>Pezizomycotina</taxon>
        <taxon>Sordariomycetes</taxon>
        <taxon>Sordariomycetidae</taxon>
        <taxon>Sordariales</taxon>
        <taxon>Lasiosphaeriaceae</taxon>
        <taxon>Immersiella</taxon>
    </lineage>
</organism>
<evidence type="ECO:0000256" key="1">
    <source>
        <dbReference type="SAM" id="MobiDB-lite"/>
    </source>
</evidence>
<dbReference type="AlphaFoldDB" id="A0AA40C0D0"/>
<sequence length="74" mass="7901">MGKKGKVHTQMPHPEARLDTGPDSTPHPDPGSRPYSNAAPGCHSHPRAPALTIPSHTETLHPHPLLGPRQGHCV</sequence>
<dbReference type="Proteomes" id="UP001175000">
    <property type="component" value="Unassembled WGS sequence"/>
</dbReference>
<feature type="region of interest" description="Disordered" evidence="1">
    <location>
        <begin position="1"/>
        <end position="74"/>
    </location>
</feature>
<gene>
    <name evidence="2" type="ORF">B0T14DRAFT_520816</name>
</gene>
<reference evidence="2" key="1">
    <citation type="submission" date="2023-06" db="EMBL/GenBank/DDBJ databases">
        <title>Genome-scale phylogeny and comparative genomics of the fungal order Sordariales.</title>
        <authorList>
            <consortium name="Lawrence Berkeley National Laboratory"/>
            <person name="Hensen N."/>
            <person name="Bonometti L."/>
            <person name="Westerberg I."/>
            <person name="Brannstrom I.O."/>
            <person name="Guillou S."/>
            <person name="Cros-Aarteil S."/>
            <person name="Calhoun S."/>
            <person name="Haridas S."/>
            <person name="Kuo A."/>
            <person name="Mondo S."/>
            <person name="Pangilinan J."/>
            <person name="Riley R."/>
            <person name="Labutti K."/>
            <person name="Andreopoulos B."/>
            <person name="Lipzen A."/>
            <person name="Chen C."/>
            <person name="Yanf M."/>
            <person name="Daum C."/>
            <person name="Ng V."/>
            <person name="Clum A."/>
            <person name="Steindorff A."/>
            <person name="Ohm R."/>
            <person name="Martin F."/>
            <person name="Silar P."/>
            <person name="Natvig D."/>
            <person name="Lalanne C."/>
            <person name="Gautier V."/>
            <person name="Ament-Velasquez S.L."/>
            <person name="Kruys A."/>
            <person name="Hutchinson M.I."/>
            <person name="Powell A.J."/>
            <person name="Barry K."/>
            <person name="Miller A.N."/>
            <person name="Grigoriev I.V."/>
            <person name="Debuchy R."/>
            <person name="Gladieux P."/>
            <person name="Thoren M.H."/>
            <person name="Johannesson H."/>
        </authorList>
    </citation>
    <scope>NUCLEOTIDE SEQUENCE</scope>
    <source>
        <strain evidence="2">CBS 606.72</strain>
    </source>
</reference>